<feature type="region of interest" description="Disordered" evidence="1">
    <location>
        <begin position="396"/>
        <end position="420"/>
    </location>
</feature>
<dbReference type="KEGG" id="mmas:MYMAC_003378"/>
<dbReference type="SUPFAM" id="SSF53474">
    <property type="entry name" value="alpha/beta-Hydrolases"/>
    <property type="match status" value="1"/>
</dbReference>
<gene>
    <name evidence="2" type="ORF">MYMAC_003378</name>
</gene>
<protein>
    <recommendedName>
        <fullName evidence="4">DUF676 domain-containing protein</fullName>
    </recommendedName>
</protein>
<dbReference type="AlphaFoldDB" id="A0A250JWN5"/>
<feature type="region of interest" description="Disordered" evidence="1">
    <location>
        <begin position="226"/>
        <end position="247"/>
    </location>
</feature>
<dbReference type="Proteomes" id="UP000217343">
    <property type="component" value="Chromosome"/>
</dbReference>
<name>A0A250JWN5_9BACT</name>
<evidence type="ECO:0000313" key="2">
    <source>
        <dbReference type="EMBL" id="ATB47761.1"/>
    </source>
</evidence>
<dbReference type="Gene3D" id="3.40.50.1820">
    <property type="entry name" value="alpha/beta hydrolase"/>
    <property type="match status" value="1"/>
</dbReference>
<evidence type="ECO:0008006" key="4">
    <source>
        <dbReference type="Google" id="ProtNLM"/>
    </source>
</evidence>
<proteinExistence type="predicted"/>
<evidence type="ECO:0000313" key="3">
    <source>
        <dbReference type="Proteomes" id="UP000217343"/>
    </source>
</evidence>
<dbReference type="OrthoDB" id="5492843at2"/>
<organism evidence="2 3">
    <name type="scientific">Corallococcus macrosporus DSM 14697</name>
    <dbReference type="NCBI Taxonomy" id="1189310"/>
    <lineage>
        <taxon>Bacteria</taxon>
        <taxon>Pseudomonadati</taxon>
        <taxon>Myxococcota</taxon>
        <taxon>Myxococcia</taxon>
        <taxon>Myxococcales</taxon>
        <taxon>Cystobacterineae</taxon>
        <taxon>Myxococcaceae</taxon>
        <taxon>Corallococcus</taxon>
    </lineage>
</organism>
<sequence>MTRHLVLVPGFGGFDALGSLRYYHGVTEVLRTRDGGCPIHYFPNFPTASVQTRAQGLQLWLSELQARRAIGPEDDIHLVGHSTGGLDIRQLLIDLRRQLEGNVSKGPARLVQQLRSVQFISTPHRGTALAHRLGNAVPKVLASRLLLRLMFEGVRGLRSVGLASLGRALRPLSPRQNTANWIDAIIDTMEGCHSQEQGLPRALARGAYFDLLRWLLHMASDLTAITDLDPEPSTGSPPSPAHAEGDELEEEFSFINEHGISVRSIVTFAPASGSWPPTLFRILHTLTAFNPPRRLCLTHTINPLLTDQEPLQLRGEDNDGFVNSVSQVWPDAARSYWIMGDHADVIGHFEARRHRAQDGVPAATCHQYDLLNSSADFNLRRFIALWKDVGRFTAAQQRREATGPRHRNGASVHSIGSTRH</sequence>
<accession>A0A250JWN5</accession>
<evidence type="ECO:0000256" key="1">
    <source>
        <dbReference type="SAM" id="MobiDB-lite"/>
    </source>
</evidence>
<keyword evidence="3" id="KW-1185">Reference proteome</keyword>
<dbReference type="EMBL" id="CP022203">
    <property type="protein sequence ID" value="ATB47761.1"/>
    <property type="molecule type" value="Genomic_DNA"/>
</dbReference>
<dbReference type="InterPro" id="IPR029058">
    <property type="entry name" value="AB_hydrolase_fold"/>
</dbReference>
<reference evidence="2 3" key="1">
    <citation type="submission" date="2017-06" db="EMBL/GenBank/DDBJ databases">
        <title>Sequencing and comparative analysis of myxobacterial genomes.</title>
        <authorList>
            <person name="Rupp O."/>
            <person name="Goesmann A."/>
            <person name="Sogaard-Andersen L."/>
        </authorList>
    </citation>
    <scope>NUCLEOTIDE SEQUENCE [LARGE SCALE GENOMIC DNA]</scope>
    <source>
        <strain evidence="2 3">DSM 14697</strain>
    </source>
</reference>